<dbReference type="GO" id="GO:0004857">
    <property type="term" value="F:enzyme inhibitor activity"/>
    <property type="evidence" value="ECO:0007669"/>
    <property type="project" value="InterPro"/>
</dbReference>
<evidence type="ECO:0000256" key="1">
    <source>
        <dbReference type="ARBA" id="ARBA00022729"/>
    </source>
</evidence>
<evidence type="ECO:0000256" key="3">
    <source>
        <dbReference type="ARBA" id="ARBA00038471"/>
    </source>
</evidence>
<dbReference type="CDD" id="cd14859">
    <property type="entry name" value="PMEI_like"/>
    <property type="match status" value="1"/>
</dbReference>
<gene>
    <name evidence="6" type="ORF">M569_12395</name>
</gene>
<proteinExistence type="inferred from homology"/>
<dbReference type="EMBL" id="AUSU01006172">
    <property type="protein sequence ID" value="EPS62398.1"/>
    <property type="molecule type" value="Genomic_DNA"/>
</dbReference>
<feature type="signal peptide" evidence="4">
    <location>
        <begin position="1"/>
        <end position="20"/>
    </location>
</feature>
<feature type="domain" description="Pectinesterase inhibitor" evidence="5">
    <location>
        <begin position="42"/>
        <end position="180"/>
    </location>
</feature>
<evidence type="ECO:0000313" key="7">
    <source>
        <dbReference type="Proteomes" id="UP000015453"/>
    </source>
</evidence>
<keyword evidence="7" id="KW-1185">Reference proteome</keyword>
<organism evidence="6 7">
    <name type="scientific">Genlisea aurea</name>
    <dbReference type="NCBI Taxonomy" id="192259"/>
    <lineage>
        <taxon>Eukaryota</taxon>
        <taxon>Viridiplantae</taxon>
        <taxon>Streptophyta</taxon>
        <taxon>Embryophyta</taxon>
        <taxon>Tracheophyta</taxon>
        <taxon>Spermatophyta</taxon>
        <taxon>Magnoliopsida</taxon>
        <taxon>eudicotyledons</taxon>
        <taxon>Gunneridae</taxon>
        <taxon>Pentapetalae</taxon>
        <taxon>asterids</taxon>
        <taxon>lamiids</taxon>
        <taxon>Lamiales</taxon>
        <taxon>Lentibulariaceae</taxon>
        <taxon>Genlisea</taxon>
    </lineage>
</organism>
<dbReference type="OrthoDB" id="841681at2759"/>
<dbReference type="SMART" id="SM00856">
    <property type="entry name" value="PMEI"/>
    <property type="match status" value="1"/>
</dbReference>
<dbReference type="InterPro" id="IPR006501">
    <property type="entry name" value="Pectinesterase_inhib_dom"/>
</dbReference>
<evidence type="ECO:0000256" key="4">
    <source>
        <dbReference type="SAM" id="SignalP"/>
    </source>
</evidence>
<dbReference type="SUPFAM" id="SSF101148">
    <property type="entry name" value="Plant invertase/pectin methylesterase inhibitor"/>
    <property type="match status" value="1"/>
</dbReference>
<dbReference type="Pfam" id="PF04043">
    <property type="entry name" value="PMEI"/>
    <property type="match status" value="1"/>
</dbReference>
<dbReference type="NCBIfam" id="TIGR01614">
    <property type="entry name" value="PME_inhib"/>
    <property type="match status" value="1"/>
</dbReference>
<comment type="caution">
    <text evidence="6">The sequence shown here is derived from an EMBL/GenBank/DDBJ whole genome shotgun (WGS) entry which is preliminary data.</text>
</comment>
<dbReference type="InterPro" id="IPR035513">
    <property type="entry name" value="Invertase/methylesterase_inhib"/>
</dbReference>
<evidence type="ECO:0000256" key="2">
    <source>
        <dbReference type="ARBA" id="ARBA00023157"/>
    </source>
</evidence>
<dbReference type="Proteomes" id="UP000015453">
    <property type="component" value="Unassembled WGS sequence"/>
</dbReference>
<keyword evidence="1 4" id="KW-0732">Signal</keyword>
<sequence length="207" mass="21951">MPYRLFLVLIGVCAAAVAVAADEQHLLRLSFRPASSNQASKSAEPLVLSACRGVGKFESECISTLQSASKSQKTDANGLAFFALKYVEDHAANLTMDIAKAGTIPNLDPMFQAALSECMDQYTPLGDLIEDAINAVLANAYGDAKTFIDATISNIDVCDTKLRSSSNSHGKTAPDVQLAANMNGYNCFLKSLLSAANNVINSPSKSH</sequence>
<name>S8DI41_9LAMI</name>
<protein>
    <recommendedName>
        <fullName evidence="5">Pectinesterase inhibitor domain-containing protein</fullName>
    </recommendedName>
</protein>
<dbReference type="Gene3D" id="1.20.140.40">
    <property type="entry name" value="Invertase/pectin methylesterase inhibitor family protein"/>
    <property type="match status" value="1"/>
</dbReference>
<dbReference type="PANTHER" id="PTHR35357:SF8">
    <property type="entry name" value="OS01G0111000 PROTEIN"/>
    <property type="match status" value="1"/>
</dbReference>
<dbReference type="AlphaFoldDB" id="S8DI41"/>
<reference evidence="6 7" key="1">
    <citation type="journal article" date="2013" name="BMC Genomics">
        <title>The miniature genome of a carnivorous plant Genlisea aurea contains a low number of genes and short non-coding sequences.</title>
        <authorList>
            <person name="Leushkin E.V."/>
            <person name="Sutormin R.A."/>
            <person name="Nabieva E.R."/>
            <person name="Penin A.A."/>
            <person name="Kondrashov A.S."/>
            <person name="Logacheva M.D."/>
        </authorList>
    </citation>
    <scope>NUCLEOTIDE SEQUENCE [LARGE SCALE GENOMIC DNA]</scope>
</reference>
<accession>S8DI41</accession>
<keyword evidence="2" id="KW-1015">Disulfide bond</keyword>
<comment type="similarity">
    <text evidence="3">Belongs to the PMEI family.</text>
</comment>
<evidence type="ECO:0000259" key="5">
    <source>
        <dbReference type="SMART" id="SM00856"/>
    </source>
</evidence>
<evidence type="ECO:0000313" key="6">
    <source>
        <dbReference type="EMBL" id="EPS62398.1"/>
    </source>
</evidence>
<dbReference type="PANTHER" id="PTHR35357">
    <property type="entry name" value="OS02G0537100 PROTEIN"/>
    <property type="match status" value="1"/>
</dbReference>
<feature type="chain" id="PRO_5004562479" description="Pectinesterase inhibitor domain-containing protein" evidence="4">
    <location>
        <begin position="21"/>
        <end position="207"/>
    </location>
</feature>